<protein>
    <submittedName>
        <fullName evidence="2">Uncharacterized protein</fullName>
    </submittedName>
</protein>
<accession>A0A0D7AXS8</accession>
<evidence type="ECO:0000256" key="1">
    <source>
        <dbReference type="SAM" id="MobiDB-lite"/>
    </source>
</evidence>
<dbReference type="EMBL" id="KN880750">
    <property type="protein sequence ID" value="KIY62775.1"/>
    <property type="molecule type" value="Genomic_DNA"/>
</dbReference>
<dbReference type="Proteomes" id="UP000054007">
    <property type="component" value="Unassembled WGS sequence"/>
</dbReference>
<name>A0A0D7AXS8_9AGAR</name>
<evidence type="ECO:0000313" key="3">
    <source>
        <dbReference type="Proteomes" id="UP000054007"/>
    </source>
</evidence>
<reference evidence="2 3" key="1">
    <citation type="journal article" date="2015" name="Fungal Genet. Biol.">
        <title>Evolution of novel wood decay mechanisms in Agaricales revealed by the genome sequences of Fistulina hepatica and Cylindrobasidium torrendii.</title>
        <authorList>
            <person name="Floudas D."/>
            <person name="Held B.W."/>
            <person name="Riley R."/>
            <person name="Nagy L.G."/>
            <person name="Koehler G."/>
            <person name="Ransdell A.S."/>
            <person name="Younus H."/>
            <person name="Chow J."/>
            <person name="Chiniquy J."/>
            <person name="Lipzen A."/>
            <person name="Tritt A."/>
            <person name="Sun H."/>
            <person name="Haridas S."/>
            <person name="LaButti K."/>
            <person name="Ohm R.A."/>
            <person name="Kues U."/>
            <person name="Blanchette R.A."/>
            <person name="Grigoriev I.V."/>
            <person name="Minto R.E."/>
            <person name="Hibbett D.S."/>
        </authorList>
    </citation>
    <scope>NUCLEOTIDE SEQUENCE [LARGE SCALE GENOMIC DNA]</scope>
    <source>
        <strain evidence="2 3">FP15055 ss-10</strain>
    </source>
</reference>
<organism evidence="2 3">
    <name type="scientific">Cylindrobasidium torrendii FP15055 ss-10</name>
    <dbReference type="NCBI Taxonomy" id="1314674"/>
    <lineage>
        <taxon>Eukaryota</taxon>
        <taxon>Fungi</taxon>
        <taxon>Dikarya</taxon>
        <taxon>Basidiomycota</taxon>
        <taxon>Agaricomycotina</taxon>
        <taxon>Agaricomycetes</taxon>
        <taxon>Agaricomycetidae</taxon>
        <taxon>Agaricales</taxon>
        <taxon>Marasmiineae</taxon>
        <taxon>Physalacriaceae</taxon>
        <taxon>Cylindrobasidium</taxon>
    </lineage>
</organism>
<gene>
    <name evidence="2" type="ORF">CYLTODRAFT_458715</name>
</gene>
<evidence type="ECO:0000313" key="2">
    <source>
        <dbReference type="EMBL" id="KIY62775.1"/>
    </source>
</evidence>
<keyword evidence="3" id="KW-1185">Reference proteome</keyword>
<sequence>MQGGRGPPPPLPRRPPLPPSPPPPPRPIMHPMRAGGDINRRLEELNGGVPSRANATPQVQVQCNNFPMFVESYDDANVGIGNGGVAVCLPGMTAIDQTELQIGRGALPFRRRPQL</sequence>
<proteinExistence type="predicted"/>
<feature type="region of interest" description="Disordered" evidence="1">
    <location>
        <begin position="1"/>
        <end position="37"/>
    </location>
</feature>
<dbReference type="AlphaFoldDB" id="A0A0D7AXS8"/>
<feature type="compositionally biased region" description="Pro residues" evidence="1">
    <location>
        <begin position="1"/>
        <end position="28"/>
    </location>
</feature>